<evidence type="ECO:0000256" key="2">
    <source>
        <dbReference type="ARBA" id="ARBA00022692"/>
    </source>
</evidence>
<evidence type="ECO:0000313" key="6">
    <source>
        <dbReference type="WBParaSite" id="MCU_001542-RB"/>
    </source>
</evidence>
<organism evidence="6">
    <name type="scientific">Mesocestoides corti</name>
    <name type="common">Flatworm</name>
    <dbReference type="NCBI Taxonomy" id="53468"/>
    <lineage>
        <taxon>Eukaryota</taxon>
        <taxon>Metazoa</taxon>
        <taxon>Spiralia</taxon>
        <taxon>Lophotrochozoa</taxon>
        <taxon>Platyhelminthes</taxon>
        <taxon>Cestoda</taxon>
        <taxon>Eucestoda</taxon>
        <taxon>Cyclophyllidea</taxon>
        <taxon>Mesocestoididae</taxon>
        <taxon>Mesocestoides</taxon>
    </lineage>
</organism>
<keyword evidence="2 5" id="KW-0812">Transmembrane</keyword>
<name>A0A5K3EM72_MESCO</name>
<protein>
    <submittedName>
        <fullName evidence="6">Ion_trans domain-containing protein</fullName>
    </submittedName>
</protein>
<comment type="subcellular location">
    <subcellularLocation>
        <location evidence="1">Membrane</location>
        <topology evidence="1">Multi-pass membrane protein</topology>
    </subcellularLocation>
</comment>
<evidence type="ECO:0000256" key="3">
    <source>
        <dbReference type="ARBA" id="ARBA00022989"/>
    </source>
</evidence>
<feature type="transmembrane region" description="Helical" evidence="5">
    <location>
        <begin position="88"/>
        <end position="110"/>
    </location>
</feature>
<sequence length="322" mass="35815">MLPAPGFLWRLIHPCSSQIITSKSQLVEPTRLSIDACVEVIILLLAISVGDIGVILILHHTKTKEFGIVSLAISNQHYYANPYTVADILLIITSVISGLSVLEVIIRFFIIGRRVLRFPIDILDAIFVFGTFIAVIWCSVAKLDPLVSDVVLLAGFLRLIRLPRLCCGLTSVESAQYRATITFYQQDESFHQHSLNILQHRLELSEIELQQLRQFVHTTQGPGSQLCSSRDYSEGSGTTKYYWNGAEHETLGLRLQNLRKVPLSEEFEGDGLTSEVTSASLGEENPAFEGGCGTNTDDACRRLEQCGMWVQNCTTDTIESQP</sequence>
<dbReference type="AlphaFoldDB" id="A0A5K3EM72"/>
<proteinExistence type="predicted"/>
<accession>A0A5K3EM72</accession>
<dbReference type="GO" id="GO:0016020">
    <property type="term" value="C:membrane"/>
    <property type="evidence" value="ECO:0007669"/>
    <property type="project" value="UniProtKB-SubCell"/>
</dbReference>
<reference evidence="6" key="1">
    <citation type="submission" date="2019-11" db="UniProtKB">
        <authorList>
            <consortium name="WormBaseParasite"/>
        </authorList>
    </citation>
    <scope>IDENTIFICATION</scope>
</reference>
<dbReference type="InterPro" id="IPR027359">
    <property type="entry name" value="Volt_channel_dom_sf"/>
</dbReference>
<dbReference type="WBParaSite" id="MCU_001542-RB">
    <property type="protein sequence ID" value="MCU_001542-RB"/>
    <property type="gene ID" value="MCU_001542"/>
</dbReference>
<dbReference type="Gene3D" id="1.20.120.350">
    <property type="entry name" value="Voltage-gated potassium channels. Chain C"/>
    <property type="match status" value="1"/>
</dbReference>
<evidence type="ECO:0000256" key="5">
    <source>
        <dbReference type="SAM" id="Phobius"/>
    </source>
</evidence>
<feature type="transmembrane region" description="Helical" evidence="5">
    <location>
        <begin position="36"/>
        <end position="58"/>
    </location>
</feature>
<evidence type="ECO:0000256" key="4">
    <source>
        <dbReference type="ARBA" id="ARBA00023136"/>
    </source>
</evidence>
<feature type="transmembrane region" description="Helical" evidence="5">
    <location>
        <begin position="122"/>
        <end position="143"/>
    </location>
</feature>
<keyword evidence="4 5" id="KW-0472">Membrane</keyword>
<keyword evidence="3 5" id="KW-1133">Transmembrane helix</keyword>
<evidence type="ECO:0000256" key="1">
    <source>
        <dbReference type="ARBA" id="ARBA00004141"/>
    </source>
</evidence>